<gene>
    <name evidence="2" type="ORF">PR002_g24221</name>
</gene>
<dbReference type="EMBL" id="QXFU01002926">
    <property type="protein sequence ID" value="KAE8980116.1"/>
    <property type="molecule type" value="Genomic_DNA"/>
</dbReference>
<sequence>MQGSKNEIMRVYRLGVQSRSIECLKRETPPASTESPQAKGGQIADLDIRQLEEAEVIPRQLQQADVSGL</sequence>
<feature type="region of interest" description="Disordered" evidence="1">
    <location>
        <begin position="25"/>
        <end position="44"/>
    </location>
</feature>
<evidence type="ECO:0000313" key="2">
    <source>
        <dbReference type="EMBL" id="KAE8980116.1"/>
    </source>
</evidence>
<evidence type="ECO:0000256" key="1">
    <source>
        <dbReference type="SAM" id="MobiDB-lite"/>
    </source>
</evidence>
<accession>A0A6A3IB98</accession>
<dbReference type="AlphaFoldDB" id="A0A6A3IB98"/>
<dbReference type="Proteomes" id="UP000435112">
    <property type="component" value="Unassembled WGS sequence"/>
</dbReference>
<dbReference type="OrthoDB" id="10308623at2759"/>
<comment type="caution">
    <text evidence="2">The sequence shown here is derived from an EMBL/GenBank/DDBJ whole genome shotgun (WGS) entry which is preliminary data.</text>
</comment>
<name>A0A6A3IB98_9STRA</name>
<proteinExistence type="predicted"/>
<protein>
    <submittedName>
        <fullName evidence="2">Uncharacterized protein</fullName>
    </submittedName>
</protein>
<organism evidence="2 3">
    <name type="scientific">Phytophthora rubi</name>
    <dbReference type="NCBI Taxonomy" id="129364"/>
    <lineage>
        <taxon>Eukaryota</taxon>
        <taxon>Sar</taxon>
        <taxon>Stramenopiles</taxon>
        <taxon>Oomycota</taxon>
        <taxon>Peronosporomycetes</taxon>
        <taxon>Peronosporales</taxon>
        <taxon>Peronosporaceae</taxon>
        <taxon>Phytophthora</taxon>
    </lineage>
</organism>
<reference evidence="2 3" key="1">
    <citation type="submission" date="2018-09" db="EMBL/GenBank/DDBJ databases">
        <title>Genomic investigation of the strawberry pathogen Phytophthora fragariae indicates pathogenicity is determined by transcriptional variation in three key races.</title>
        <authorList>
            <person name="Adams T.M."/>
            <person name="Armitage A.D."/>
            <person name="Sobczyk M.K."/>
            <person name="Bates H.J."/>
            <person name="Dunwell J.M."/>
            <person name="Nellist C.F."/>
            <person name="Harrison R.J."/>
        </authorList>
    </citation>
    <scope>NUCLEOTIDE SEQUENCE [LARGE SCALE GENOMIC DNA]</scope>
    <source>
        <strain evidence="2 3">SCRP324</strain>
    </source>
</reference>
<evidence type="ECO:0000313" key="3">
    <source>
        <dbReference type="Proteomes" id="UP000435112"/>
    </source>
</evidence>